<comment type="caution">
    <text evidence="1">The sequence shown here is derived from an EMBL/GenBank/DDBJ whole genome shotgun (WGS) entry which is preliminary data.</text>
</comment>
<sequence>MAAIPATFPSSQHHSGLPRQLSSIKDLSAQQQAICDDIIGLVAQAGKTGEVPSAESRAGFWALVFADGWNTNSTNRHPGEIPERRAVHSRIHIGKWDVPYPAGAPAYLKPNLNWSQFSLTYIVCDENGSAANDQFLRLTDGLTLAQAHSDAIKHFDKHESRRGLEVPQGGRPTMNAGEIPINTGQLVKLETCYSRIQNIIGLVHDSAAIATGSRGVRYADHREK</sequence>
<name>A0AAJ0HXW7_9PEZI</name>
<reference evidence="1" key="2">
    <citation type="submission" date="2023-06" db="EMBL/GenBank/DDBJ databases">
        <authorList>
            <consortium name="Lawrence Berkeley National Laboratory"/>
            <person name="Haridas S."/>
            <person name="Hensen N."/>
            <person name="Bonometti L."/>
            <person name="Westerberg I."/>
            <person name="Brannstrom I.O."/>
            <person name="Guillou S."/>
            <person name="Cros-Aarteil S."/>
            <person name="Calhoun S."/>
            <person name="Kuo A."/>
            <person name="Mondo S."/>
            <person name="Pangilinan J."/>
            <person name="Riley R."/>
            <person name="Labutti K."/>
            <person name="Andreopoulos B."/>
            <person name="Lipzen A."/>
            <person name="Chen C."/>
            <person name="Yanf M."/>
            <person name="Daum C."/>
            <person name="Ng V."/>
            <person name="Clum A."/>
            <person name="Steindorff A."/>
            <person name="Ohm R."/>
            <person name="Martin F."/>
            <person name="Silar P."/>
            <person name="Natvig D."/>
            <person name="Lalanne C."/>
            <person name="Gautier V."/>
            <person name="Ament-Velasquez S.L."/>
            <person name="Kruys A."/>
            <person name="Hutchinson M.I."/>
            <person name="Powell A.J."/>
            <person name="Barry K."/>
            <person name="Miller A.N."/>
            <person name="Grigoriev I.V."/>
            <person name="Debuchy R."/>
            <person name="Gladieux P."/>
            <person name="Thoren M.H."/>
            <person name="Johannesson H."/>
        </authorList>
    </citation>
    <scope>NUCLEOTIDE SEQUENCE</scope>
    <source>
        <strain evidence="1">CBS 955.72</strain>
    </source>
</reference>
<proteinExistence type="predicted"/>
<organism evidence="1 2">
    <name type="scientific">Lasiosphaeria hispida</name>
    <dbReference type="NCBI Taxonomy" id="260671"/>
    <lineage>
        <taxon>Eukaryota</taxon>
        <taxon>Fungi</taxon>
        <taxon>Dikarya</taxon>
        <taxon>Ascomycota</taxon>
        <taxon>Pezizomycotina</taxon>
        <taxon>Sordariomycetes</taxon>
        <taxon>Sordariomycetidae</taxon>
        <taxon>Sordariales</taxon>
        <taxon>Lasiosphaeriaceae</taxon>
        <taxon>Lasiosphaeria</taxon>
    </lineage>
</organism>
<evidence type="ECO:0000313" key="1">
    <source>
        <dbReference type="EMBL" id="KAK3364604.1"/>
    </source>
</evidence>
<dbReference type="EMBL" id="JAUIQD010000001">
    <property type="protein sequence ID" value="KAK3364604.1"/>
    <property type="molecule type" value="Genomic_DNA"/>
</dbReference>
<accession>A0AAJ0HXW7</accession>
<dbReference type="AlphaFoldDB" id="A0AAJ0HXW7"/>
<dbReference type="Proteomes" id="UP001275084">
    <property type="component" value="Unassembled WGS sequence"/>
</dbReference>
<evidence type="ECO:0000313" key="2">
    <source>
        <dbReference type="Proteomes" id="UP001275084"/>
    </source>
</evidence>
<gene>
    <name evidence="1" type="ORF">B0T25DRAFT_576829</name>
</gene>
<protein>
    <submittedName>
        <fullName evidence="1">Uncharacterized protein</fullName>
    </submittedName>
</protein>
<keyword evidence="2" id="KW-1185">Reference proteome</keyword>
<reference evidence="1" key="1">
    <citation type="journal article" date="2023" name="Mol. Phylogenet. Evol.">
        <title>Genome-scale phylogeny and comparative genomics of the fungal order Sordariales.</title>
        <authorList>
            <person name="Hensen N."/>
            <person name="Bonometti L."/>
            <person name="Westerberg I."/>
            <person name="Brannstrom I.O."/>
            <person name="Guillou S."/>
            <person name="Cros-Aarteil S."/>
            <person name="Calhoun S."/>
            <person name="Haridas S."/>
            <person name="Kuo A."/>
            <person name="Mondo S."/>
            <person name="Pangilinan J."/>
            <person name="Riley R."/>
            <person name="LaButti K."/>
            <person name="Andreopoulos B."/>
            <person name="Lipzen A."/>
            <person name="Chen C."/>
            <person name="Yan M."/>
            <person name="Daum C."/>
            <person name="Ng V."/>
            <person name="Clum A."/>
            <person name="Steindorff A."/>
            <person name="Ohm R.A."/>
            <person name="Martin F."/>
            <person name="Silar P."/>
            <person name="Natvig D.O."/>
            <person name="Lalanne C."/>
            <person name="Gautier V."/>
            <person name="Ament-Velasquez S.L."/>
            <person name="Kruys A."/>
            <person name="Hutchinson M.I."/>
            <person name="Powell A.J."/>
            <person name="Barry K."/>
            <person name="Miller A.N."/>
            <person name="Grigoriev I.V."/>
            <person name="Debuchy R."/>
            <person name="Gladieux P."/>
            <person name="Hiltunen Thoren M."/>
            <person name="Johannesson H."/>
        </authorList>
    </citation>
    <scope>NUCLEOTIDE SEQUENCE</scope>
    <source>
        <strain evidence="1">CBS 955.72</strain>
    </source>
</reference>